<name>A0ABV1GS47_9FIRM</name>
<dbReference type="SUPFAM" id="SSF55383">
    <property type="entry name" value="Copper amine oxidase, domain N"/>
    <property type="match status" value="1"/>
</dbReference>
<feature type="domain" description="Peptidase C1A papain C-terminal" evidence="2">
    <location>
        <begin position="181"/>
        <end position="402"/>
    </location>
</feature>
<dbReference type="CDD" id="cd02619">
    <property type="entry name" value="Peptidase_C1"/>
    <property type="match status" value="1"/>
</dbReference>
<dbReference type="Proteomes" id="UP001480973">
    <property type="component" value="Unassembled WGS sequence"/>
</dbReference>
<dbReference type="SMART" id="SM00645">
    <property type="entry name" value="Pept_C1"/>
    <property type="match status" value="1"/>
</dbReference>
<dbReference type="Pfam" id="PF07833">
    <property type="entry name" value="Cu_amine_oxidN1"/>
    <property type="match status" value="1"/>
</dbReference>
<dbReference type="InterPro" id="IPR000668">
    <property type="entry name" value="Peptidase_C1A_C"/>
</dbReference>
<dbReference type="InterPro" id="IPR013128">
    <property type="entry name" value="Peptidase_C1A"/>
</dbReference>
<dbReference type="InterPro" id="IPR038765">
    <property type="entry name" value="Papain-like_cys_pep_sf"/>
</dbReference>
<dbReference type="SUPFAM" id="SSF54001">
    <property type="entry name" value="Cysteine proteinases"/>
    <property type="match status" value="1"/>
</dbReference>
<sequence length="570" mass="64317">MKGRKLYLGLIFILSVAVVYLLEAVAQDKGIALGNVVITAKDRPSEWQDIIASDASENQLRLIVDGVEVAFAKNRIYMENNLDIMIPTYIFRNSFKCAFNTVSDDGIELQKGNTVVSIDSYDTFIDVNGKKVFLENAMKRDDDGYYINAHVLEEGFGYTYKWDSVENTLNLVDTKKDESILPSRYSYYDVGRLGKIKDQGIYGTCWAFASLTAVETSLMPEEKYDFSEDNMVWNSGYFGAQYDGGDYTRAISYLASWRGPVLEEDDVYGDGINNPDAGVVKHVQEAQIIESKNLEAVKKAVFLYGGVESSLYTSMSYAGERSMYYNDKNYSYCYIGTKKPNHDVVIIGWDDNYSKDNFSVSLEGNGAFICVNSWGDRFGDDGLFYVSYYDSNIGIHNVVYTRVEDNDNYDNIYQSDLCGWVGQLGYECDTAYFSNVYTAQSDEELKAVGFYATGKDTSYEIYYVDNFEGTESFCNKVYLQSGKFTNEGYYTVDLNKAVNMAEGKKYAIIVKITTPGAVHPIAIEYKAGRSTKNVVIDDGEGYISLIGKSWEHVEESKECNICLKMYTNNR</sequence>
<keyword evidence="4" id="KW-1185">Reference proteome</keyword>
<organism evidence="3 4">
    <name type="scientific">Lachnospira intestinalis</name>
    <dbReference type="NCBI Taxonomy" id="3133158"/>
    <lineage>
        <taxon>Bacteria</taxon>
        <taxon>Bacillati</taxon>
        <taxon>Bacillota</taxon>
        <taxon>Clostridia</taxon>
        <taxon>Lachnospirales</taxon>
        <taxon>Lachnospiraceae</taxon>
        <taxon>Lachnospira</taxon>
    </lineage>
</organism>
<protein>
    <submittedName>
        <fullName evidence="3">Lectin like domain-containing protein</fullName>
    </submittedName>
</protein>
<gene>
    <name evidence="3" type="ORF">WMO38_14655</name>
</gene>
<dbReference type="PANTHER" id="PTHR12411">
    <property type="entry name" value="CYSTEINE PROTEASE FAMILY C1-RELATED"/>
    <property type="match status" value="1"/>
</dbReference>
<dbReference type="EMBL" id="JBBMES010000032">
    <property type="protein sequence ID" value="MEQ2536333.1"/>
    <property type="molecule type" value="Genomic_DNA"/>
</dbReference>
<evidence type="ECO:0000313" key="4">
    <source>
        <dbReference type="Proteomes" id="UP001480973"/>
    </source>
</evidence>
<evidence type="ECO:0000259" key="2">
    <source>
        <dbReference type="SMART" id="SM00645"/>
    </source>
</evidence>
<evidence type="ECO:0000256" key="1">
    <source>
        <dbReference type="ARBA" id="ARBA00008455"/>
    </source>
</evidence>
<comment type="caution">
    <text evidence="3">The sequence shown here is derived from an EMBL/GenBank/DDBJ whole genome shotgun (WGS) entry which is preliminary data.</text>
</comment>
<dbReference type="InterPro" id="IPR000169">
    <property type="entry name" value="Pept_cys_AS"/>
</dbReference>
<dbReference type="InterPro" id="IPR036582">
    <property type="entry name" value="Mao_N_sf"/>
</dbReference>
<dbReference type="InterPro" id="IPR012854">
    <property type="entry name" value="Cu_amine_oxidase-like_N"/>
</dbReference>
<evidence type="ECO:0000313" key="3">
    <source>
        <dbReference type="EMBL" id="MEQ2536333.1"/>
    </source>
</evidence>
<reference evidence="3 4" key="1">
    <citation type="submission" date="2024-03" db="EMBL/GenBank/DDBJ databases">
        <title>Human intestinal bacterial collection.</title>
        <authorList>
            <person name="Pauvert C."/>
            <person name="Hitch T.C.A."/>
            <person name="Clavel T."/>
        </authorList>
    </citation>
    <scope>NUCLEOTIDE SEQUENCE [LARGE SCALE GENOMIC DNA]</scope>
    <source>
        <strain evidence="3 4">CLA-JM-H10</strain>
    </source>
</reference>
<comment type="similarity">
    <text evidence="1">Belongs to the peptidase C1 family.</text>
</comment>
<dbReference type="InterPro" id="IPR040528">
    <property type="entry name" value="Lectin-like"/>
</dbReference>
<dbReference type="PROSITE" id="PS00139">
    <property type="entry name" value="THIOL_PROTEASE_CYS"/>
    <property type="match status" value="1"/>
</dbReference>
<proteinExistence type="inferred from homology"/>
<accession>A0ABV1GS47</accession>
<dbReference type="Pfam" id="PF00112">
    <property type="entry name" value="Peptidase_C1"/>
    <property type="match status" value="1"/>
</dbReference>
<dbReference type="Pfam" id="PF18560">
    <property type="entry name" value="Lectin_like"/>
    <property type="match status" value="1"/>
</dbReference>
<dbReference type="Gene3D" id="3.90.70.10">
    <property type="entry name" value="Cysteine proteinases"/>
    <property type="match status" value="1"/>
</dbReference>